<sequence length="164" mass="18431">MGRFVVYISNIFIRHNEMTQAGSERYINLPDSILRGDAMPSGEVILTDFDIQSGMLKSVVEAKGPNAVNVGIFFGQDQNLSLRTYPVRDFWVSRFRGKTDTDKLHSILSEIKAEGGCDNVSAIWLNSEFKGVDTIVNKTRVPFHVFSSSKSIAKYIGTIWNNFM</sequence>
<reference evidence="1 2" key="1">
    <citation type="journal article" date="2015" name="Nature">
        <title>rRNA introns, odd ribosomes, and small enigmatic genomes across a large radiation of phyla.</title>
        <authorList>
            <person name="Brown C.T."/>
            <person name="Hug L.A."/>
            <person name="Thomas B.C."/>
            <person name="Sharon I."/>
            <person name="Castelle C.J."/>
            <person name="Singh A."/>
            <person name="Wilkins M.J."/>
            <person name="Williams K.H."/>
            <person name="Banfield J.F."/>
        </authorList>
    </citation>
    <scope>NUCLEOTIDE SEQUENCE [LARGE SCALE GENOMIC DNA]</scope>
</reference>
<organism evidence="1 2">
    <name type="scientific">candidate division WS6 bacterium GW2011_GWA2_37_6</name>
    <dbReference type="NCBI Taxonomy" id="1619087"/>
    <lineage>
        <taxon>Bacteria</taxon>
        <taxon>Candidatus Dojkabacteria</taxon>
    </lineage>
</organism>
<gene>
    <name evidence="1" type="ORF">US52_C0008G0013</name>
</gene>
<accession>A0A0G0JH84</accession>
<dbReference type="EMBL" id="LBTH01000008">
    <property type="protein sequence ID" value="KKQ36114.1"/>
    <property type="molecule type" value="Genomic_DNA"/>
</dbReference>
<evidence type="ECO:0000313" key="2">
    <source>
        <dbReference type="Proteomes" id="UP000034852"/>
    </source>
</evidence>
<evidence type="ECO:0000313" key="1">
    <source>
        <dbReference type="EMBL" id="KKQ36114.1"/>
    </source>
</evidence>
<proteinExistence type="predicted"/>
<protein>
    <submittedName>
        <fullName evidence="1">Uncharacterized protein</fullName>
    </submittedName>
</protein>
<dbReference type="Proteomes" id="UP000034852">
    <property type="component" value="Unassembled WGS sequence"/>
</dbReference>
<comment type="caution">
    <text evidence="1">The sequence shown here is derived from an EMBL/GenBank/DDBJ whole genome shotgun (WGS) entry which is preliminary data.</text>
</comment>
<name>A0A0G0JH84_9BACT</name>
<dbReference type="AlphaFoldDB" id="A0A0G0JH84"/>